<dbReference type="InterPro" id="IPR002130">
    <property type="entry name" value="Cyclophilin-type_PPIase_dom"/>
</dbReference>
<dbReference type="AlphaFoldDB" id="A0A8X8WGH5"/>
<dbReference type="Pfam" id="PF00160">
    <property type="entry name" value="Pro_isomerase"/>
    <property type="match status" value="1"/>
</dbReference>
<protein>
    <recommendedName>
        <fullName evidence="1">peptidylprolyl isomerase</fullName>
        <ecNumber evidence="1">5.2.1.8</ecNumber>
    </recommendedName>
</protein>
<dbReference type="EC" id="5.2.1.8" evidence="1"/>
<evidence type="ECO:0000313" key="7">
    <source>
        <dbReference type="Proteomes" id="UP000298416"/>
    </source>
</evidence>
<accession>A0A8X8WGH5</accession>
<keyword evidence="4" id="KW-0413">Isomerase</keyword>
<evidence type="ECO:0000313" key="6">
    <source>
        <dbReference type="EMBL" id="KAG6394220.1"/>
    </source>
</evidence>
<feature type="domain" description="PPIase cyclophilin-type" evidence="5">
    <location>
        <begin position="293"/>
        <end position="438"/>
    </location>
</feature>
<evidence type="ECO:0000256" key="2">
    <source>
        <dbReference type="ARBA" id="ARBA00023078"/>
    </source>
</evidence>
<sequence length="438" mass="47695">MAAIVSCHTHSFSRFEAPQKLASPTSRPNCIKSTPPIHQFKPLCSQKSNAFESISEQKDWFSSIKKGAISIALAVGLLGGFSDLRSLESANAAAIAPALPDVSVLISGPPIKNPGALLRYALPIDNKAIREVQKPLEDITDSLKIAGVKALDSVERNVRQASRALKEGRTMIVKGLAKSKVDDGIALLNKLEVGFDEMMKIVEDRNRDGVAPKQKELLNYVGGPLSLTAAEIPGALDFCRVEEDMVDGFPYEVSEEYKNMPLLKGRATVDMKVKVKDNPNLEECVFRIVLDADGFVVQTGDPDGPAEGFIDPSTEKVRTIPLEIMVVGEKAPFYGETLEELGLYKAQTKLPFNAFGTMAMAREEFEDNSASSQVFWLLKESELTPSNANILDGRYAVFGYVTQNEELLADLKVGDVIESIQVVAGLDNLVNPSYKIAS</sequence>
<reference evidence="6" key="2">
    <citation type="submission" date="2020-08" db="EMBL/GenBank/DDBJ databases">
        <title>Plant Genome Project.</title>
        <authorList>
            <person name="Zhang R.-G."/>
        </authorList>
    </citation>
    <scope>NUCLEOTIDE SEQUENCE</scope>
    <source>
        <strain evidence="6">Huo1</strain>
        <tissue evidence="6">Leaf</tissue>
    </source>
</reference>
<dbReference type="EMBL" id="PNBA02000017">
    <property type="protein sequence ID" value="KAG6394220.1"/>
    <property type="molecule type" value="Genomic_DNA"/>
</dbReference>
<evidence type="ECO:0000256" key="3">
    <source>
        <dbReference type="ARBA" id="ARBA00023110"/>
    </source>
</evidence>
<proteinExistence type="predicted"/>
<comment type="caution">
    <text evidence="6">The sequence shown here is derived from an EMBL/GenBank/DDBJ whole genome shotgun (WGS) entry which is preliminary data.</text>
</comment>
<dbReference type="Gene3D" id="1.20.120.290">
    <property type="entry name" value="Oxygen-evolving enhancer protein 3 (PsbQ), four-helix up-down bundle"/>
    <property type="match status" value="1"/>
</dbReference>
<dbReference type="InterPro" id="IPR048563">
    <property type="entry name" value="CYP38_PsbQ-like"/>
</dbReference>
<dbReference type="PANTHER" id="PTHR43246">
    <property type="entry name" value="PEPTIDYL-PROLYL CIS-TRANS ISOMERASE CYP38, CHLOROPLASTIC"/>
    <property type="match status" value="1"/>
</dbReference>
<keyword evidence="2" id="KW-0793">Thylakoid</keyword>
<dbReference type="SUPFAM" id="SSF50891">
    <property type="entry name" value="Cyclophilin-like"/>
    <property type="match status" value="1"/>
</dbReference>
<evidence type="ECO:0000259" key="5">
    <source>
        <dbReference type="PROSITE" id="PS50072"/>
    </source>
</evidence>
<reference evidence="6" key="1">
    <citation type="submission" date="2018-01" db="EMBL/GenBank/DDBJ databases">
        <authorList>
            <person name="Mao J.F."/>
        </authorList>
    </citation>
    <scope>NUCLEOTIDE SEQUENCE</scope>
    <source>
        <strain evidence="6">Huo1</strain>
        <tissue evidence="6">Leaf</tissue>
    </source>
</reference>
<dbReference type="InterPro" id="IPR044665">
    <property type="entry name" value="E_coli_cyclophilin_A-like"/>
</dbReference>
<keyword evidence="7" id="KW-1185">Reference proteome</keyword>
<dbReference type="Proteomes" id="UP000298416">
    <property type="component" value="Unassembled WGS sequence"/>
</dbReference>
<dbReference type="CDD" id="cd01924">
    <property type="entry name" value="cyclophilin_TLP40_like"/>
    <property type="match status" value="1"/>
</dbReference>
<evidence type="ECO:0000256" key="1">
    <source>
        <dbReference type="ARBA" id="ARBA00013194"/>
    </source>
</evidence>
<evidence type="ECO:0000256" key="4">
    <source>
        <dbReference type="ARBA" id="ARBA00023235"/>
    </source>
</evidence>
<dbReference type="InterPro" id="IPR023222">
    <property type="entry name" value="PsbQ-like_dom_sf"/>
</dbReference>
<dbReference type="Pfam" id="PF21329">
    <property type="entry name" value="CYP38_PsbQ-like"/>
    <property type="match status" value="1"/>
</dbReference>
<name>A0A8X8WGH5_SALSN</name>
<dbReference type="SUPFAM" id="SSF101112">
    <property type="entry name" value="Oxygen-evolving enhancer protein 3"/>
    <property type="match status" value="1"/>
</dbReference>
<dbReference type="Gene3D" id="2.40.100.10">
    <property type="entry name" value="Cyclophilin-like"/>
    <property type="match status" value="1"/>
</dbReference>
<dbReference type="GO" id="GO:0003755">
    <property type="term" value="F:peptidyl-prolyl cis-trans isomerase activity"/>
    <property type="evidence" value="ECO:0007669"/>
    <property type="project" value="UniProtKB-KW"/>
</dbReference>
<gene>
    <name evidence="6" type="ORF">SASPL_144801</name>
</gene>
<dbReference type="InterPro" id="IPR029000">
    <property type="entry name" value="Cyclophilin-like_dom_sf"/>
</dbReference>
<dbReference type="PROSITE" id="PS50072">
    <property type="entry name" value="CSA_PPIASE_2"/>
    <property type="match status" value="1"/>
</dbReference>
<organism evidence="6">
    <name type="scientific">Salvia splendens</name>
    <name type="common">Scarlet sage</name>
    <dbReference type="NCBI Taxonomy" id="180675"/>
    <lineage>
        <taxon>Eukaryota</taxon>
        <taxon>Viridiplantae</taxon>
        <taxon>Streptophyta</taxon>
        <taxon>Embryophyta</taxon>
        <taxon>Tracheophyta</taxon>
        <taxon>Spermatophyta</taxon>
        <taxon>Magnoliopsida</taxon>
        <taxon>eudicotyledons</taxon>
        <taxon>Gunneridae</taxon>
        <taxon>Pentapetalae</taxon>
        <taxon>asterids</taxon>
        <taxon>lamiids</taxon>
        <taxon>Lamiales</taxon>
        <taxon>Lamiaceae</taxon>
        <taxon>Nepetoideae</taxon>
        <taxon>Mentheae</taxon>
        <taxon>Salviinae</taxon>
        <taxon>Salvia</taxon>
        <taxon>Salvia subgen. Calosphace</taxon>
        <taxon>core Calosphace</taxon>
    </lineage>
</organism>
<keyword evidence="3" id="KW-0697">Rotamase</keyword>